<organism evidence="2 3">
    <name type="scientific">Marchantia polymorpha subsp. ruderalis</name>
    <dbReference type="NCBI Taxonomy" id="1480154"/>
    <lineage>
        <taxon>Eukaryota</taxon>
        <taxon>Viridiplantae</taxon>
        <taxon>Streptophyta</taxon>
        <taxon>Embryophyta</taxon>
        <taxon>Marchantiophyta</taxon>
        <taxon>Marchantiopsida</taxon>
        <taxon>Marchantiidae</taxon>
        <taxon>Marchantiales</taxon>
        <taxon>Marchantiaceae</taxon>
        <taxon>Marchantia</taxon>
    </lineage>
</organism>
<feature type="region of interest" description="Disordered" evidence="1">
    <location>
        <begin position="156"/>
        <end position="177"/>
    </location>
</feature>
<proteinExistence type="predicted"/>
<evidence type="ECO:0000256" key="1">
    <source>
        <dbReference type="SAM" id="MobiDB-lite"/>
    </source>
</evidence>
<reference evidence="2" key="1">
    <citation type="submission" date="2016-03" db="EMBL/GenBank/DDBJ databases">
        <title>Mechanisms controlling the formation of the plant cell surface in tip-growing cells are functionally conserved among land plants.</title>
        <authorList>
            <person name="Honkanen S."/>
            <person name="Jones V.A."/>
            <person name="Morieri G."/>
            <person name="Champion C."/>
            <person name="Hetherington A.J."/>
            <person name="Kelly S."/>
            <person name="Saint-Marcoux D."/>
            <person name="Proust H."/>
            <person name="Prescott H."/>
            <person name="Dolan L."/>
        </authorList>
    </citation>
    <scope>NUCLEOTIDE SEQUENCE [LARGE SCALE GENOMIC DNA]</scope>
    <source>
        <tissue evidence="2">Whole gametophyte</tissue>
    </source>
</reference>
<keyword evidence="3" id="KW-1185">Reference proteome</keyword>
<protein>
    <submittedName>
        <fullName evidence="2">Uncharacterized protein</fullName>
    </submittedName>
</protein>
<dbReference type="EMBL" id="LVLJ01002446">
    <property type="protein sequence ID" value="OAE24964.1"/>
    <property type="molecule type" value="Genomic_DNA"/>
</dbReference>
<dbReference type="Proteomes" id="UP000077202">
    <property type="component" value="Unassembled WGS sequence"/>
</dbReference>
<comment type="caution">
    <text evidence="2">The sequence shown here is derived from an EMBL/GenBank/DDBJ whole genome shotgun (WGS) entry which is preliminary data.</text>
</comment>
<evidence type="ECO:0000313" key="3">
    <source>
        <dbReference type="Proteomes" id="UP000077202"/>
    </source>
</evidence>
<feature type="compositionally biased region" description="Basic and acidic residues" evidence="1">
    <location>
        <begin position="156"/>
        <end position="171"/>
    </location>
</feature>
<accession>A0A176VVY6</accession>
<sequence>MGSAQAAVAPIRCRTTLTGIGEMAWRCFGVPGPSMPAWREGEVNHGIMRGQTGQRSSTSADSEFSNHIELGQVTLTSGSAVHSPDHLLTASKGSRTQLASIDAKLRHEVEYPAQASLVGPMRRLLCKSEHATTCALLTVPNSLFVHGMNDSMAGHRTELSSRQEARAEHRPFSRKRASDCGLTPLPWIMDHSPAPSSELANSPASSDLSSLMPLARATGYVRLTL</sequence>
<dbReference type="AlphaFoldDB" id="A0A176VVY6"/>
<gene>
    <name evidence="2" type="ORF">AXG93_3545s1300</name>
</gene>
<name>A0A176VVY6_MARPO</name>
<evidence type="ECO:0000313" key="2">
    <source>
        <dbReference type="EMBL" id="OAE24964.1"/>
    </source>
</evidence>